<reference evidence="2 3" key="1">
    <citation type="submission" date="2014-12" db="EMBL/GenBank/DDBJ databases">
        <title>Draft genome sequence of Cohnella kolymensis strain B-2846.</title>
        <authorList>
            <person name="Karlyshev A.V."/>
            <person name="Kudryashova E.B."/>
        </authorList>
    </citation>
    <scope>NUCLEOTIDE SEQUENCE [LARGE SCALE GENOMIC DNA]</scope>
    <source>
        <strain evidence="2 3">VKM B-2846</strain>
    </source>
</reference>
<dbReference type="RefSeq" id="WP_041063598.1">
    <property type="nucleotide sequence ID" value="NZ_JXAL01000017.1"/>
</dbReference>
<evidence type="ECO:0000313" key="3">
    <source>
        <dbReference type="Proteomes" id="UP000054526"/>
    </source>
</evidence>
<keyword evidence="1" id="KW-0472">Membrane</keyword>
<proteinExistence type="predicted"/>
<name>A0ABR5A3M9_9BACL</name>
<gene>
    <name evidence="2" type="ORF">SD71_12210</name>
</gene>
<evidence type="ECO:0000256" key="1">
    <source>
        <dbReference type="SAM" id="Phobius"/>
    </source>
</evidence>
<feature type="transmembrane region" description="Helical" evidence="1">
    <location>
        <begin position="27"/>
        <end position="44"/>
    </location>
</feature>
<sequence>MDGPAYLLIWIVLLAFPAAAAWKRKWWAFGIYALGCLFFLITTLRDEDGWGDLAAIATLLVVVGPIYLVGTLVSVISFFRRKPK</sequence>
<accession>A0ABR5A3M9</accession>
<organism evidence="2 3">
    <name type="scientific">Cohnella kolymensis</name>
    <dbReference type="NCBI Taxonomy" id="1590652"/>
    <lineage>
        <taxon>Bacteria</taxon>
        <taxon>Bacillati</taxon>
        <taxon>Bacillota</taxon>
        <taxon>Bacilli</taxon>
        <taxon>Bacillales</taxon>
        <taxon>Paenibacillaceae</taxon>
        <taxon>Cohnella</taxon>
    </lineage>
</organism>
<keyword evidence="1" id="KW-0812">Transmembrane</keyword>
<comment type="caution">
    <text evidence="2">The sequence shown here is derived from an EMBL/GenBank/DDBJ whole genome shotgun (WGS) entry which is preliminary data.</text>
</comment>
<keyword evidence="3" id="KW-1185">Reference proteome</keyword>
<evidence type="ECO:0000313" key="2">
    <source>
        <dbReference type="EMBL" id="KIL35657.1"/>
    </source>
</evidence>
<dbReference type="EMBL" id="JXAL01000017">
    <property type="protein sequence ID" value="KIL35657.1"/>
    <property type="molecule type" value="Genomic_DNA"/>
</dbReference>
<protein>
    <submittedName>
        <fullName evidence="2">Uncharacterized protein</fullName>
    </submittedName>
</protein>
<feature type="transmembrane region" description="Helical" evidence="1">
    <location>
        <begin position="6"/>
        <end position="22"/>
    </location>
</feature>
<dbReference type="Proteomes" id="UP000054526">
    <property type="component" value="Unassembled WGS sequence"/>
</dbReference>
<feature type="transmembrane region" description="Helical" evidence="1">
    <location>
        <begin position="56"/>
        <end position="79"/>
    </location>
</feature>
<keyword evidence="1" id="KW-1133">Transmembrane helix</keyword>